<evidence type="ECO:0000313" key="11">
    <source>
        <dbReference type="EMBL" id="MBD0384183.1"/>
    </source>
</evidence>
<dbReference type="InterPro" id="IPR010930">
    <property type="entry name" value="Flg_bb/hook_C_dom"/>
</dbReference>
<keyword evidence="6 7" id="KW-0975">Bacterial flagellum</keyword>
<feature type="domain" description="Flagellar basal-body/hook protein C-terminal" evidence="9">
    <location>
        <begin position="473"/>
        <end position="512"/>
    </location>
</feature>
<dbReference type="PANTHER" id="PTHR30033:SF1">
    <property type="entry name" value="FLAGELLAR HOOK-ASSOCIATED PROTEIN 1"/>
    <property type="match status" value="1"/>
</dbReference>
<evidence type="ECO:0000256" key="7">
    <source>
        <dbReference type="RuleBase" id="RU362065"/>
    </source>
</evidence>
<dbReference type="InterPro" id="IPR053927">
    <property type="entry name" value="FlgK_helical"/>
</dbReference>
<accession>A0A926KVQ4</accession>
<evidence type="ECO:0000313" key="12">
    <source>
        <dbReference type="Proteomes" id="UP000650466"/>
    </source>
</evidence>
<dbReference type="InterPro" id="IPR001444">
    <property type="entry name" value="Flag_bb_rod_N"/>
</dbReference>
<dbReference type="PRINTS" id="PR01005">
    <property type="entry name" value="FLGHOOKAP1"/>
</dbReference>
<keyword evidence="11" id="KW-0282">Flagellum</keyword>
<dbReference type="NCBIfam" id="TIGR02492">
    <property type="entry name" value="flgK_ends"/>
    <property type="match status" value="1"/>
</dbReference>
<evidence type="ECO:0000256" key="2">
    <source>
        <dbReference type="ARBA" id="ARBA00004613"/>
    </source>
</evidence>
<dbReference type="EMBL" id="JACVVD010000016">
    <property type="protein sequence ID" value="MBD0384183.1"/>
    <property type="molecule type" value="Genomic_DNA"/>
</dbReference>
<evidence type="ECO:0000259" key="9">
    <source>
        <dbReference type="Pfam" id="PF06429"/>
    </source>
</evidence>
<evidence type="ECO:0000256" key="5">
    <source>
        <dbReference type="ARBA" id="ARBA00022525"/>
    </source>
</evidence>
<keyword evidence="11" id="KW-0966">Cell projection</keyword>
<protein>
    <recommendedName>
        <fullName evidence="4 7">Flagellar hook-associated protein 1</fullName>
        <shortName evidence="7">HAP1</shortName>
    </recommendedName>
</protein>
<keyword evidence="5 7" id="KW-0964">Secreted</keyword>
<dbReference type="Pfam" id="PF06429">
    <property type="entry name" value="Flg_bbr_C"/>
    <property type="match status" value="1"/>
</dbReference>
<dbReference type="GO" id="GO:0005576">
    <property type="term" value="C:extracellular region"/>
    <property type="evidence" value="ECO:0007669"/>
    <property type="project" value="UniProtKB-SubCell"/>
</dbReference>
<name>A0A926KVQ4_9BACL</name>
<feature type="domain" description="Flagellar hook-associated protein FlgK helical" evidence="10">
    <location>
        <begin position="102"/>
        <end position="298"/>
    </location>
</feature>
<keyword evidence="12" id="KW-1185">Reference proteome</keyword>
<dbReference type="InterPro" id="IPR002371">
    <property type="entry name" value="FlgK"/>
</dbReference>
<dbReference type="RefSeq" id="WP_188177962.1">
    <property type="nucleotide sequence ID" value="NZ_JACVVD010000016.1"/>
</dbReference>
<comment type="caution">
    <text evidence="11">The sequence shown here is derived from an EMBL/GenBank/DDBJ whole genome shotgun (WGS) entry which is preliminary data.</text>
</comment>
<comment type="similarity">
    <text evidence="3 7">Belongs to the flagella basal body rod proteins family.</text>
</comment>
<evidence type="ECO:0000256" key="1">
    <source>
        <dbReference type="ARBA" id="ARBA00004365"/>
    </source>
</evidence>
<dbReference type="Proteomes" id="UP000650466">
    <property type="component" value="Unassembled WGS sequence"/>
</dbReference>
<dbReference type="Pfam" id="PF00460">
    <property type="entry name" value="Flg_bb_rod"/>
    <property type="match status" value="1"/>
</dbReference>
<dbReference type="GO" id="GO:0009424">
    <property type="term" value="C:bacterial-type flagellum hook"/>
    <property type="evidence" value="ECO:0007669"/>
    <property type="project" value="UniProtKB-UniRule"/>
</dbReference>
<sequence>MRSTFGGIEISKRGLFTEQAALSTTGHNIANANTKGFSRQVVNMVASVPIEYPGMMRSNVPGQLGQGVEFESITRVREKFLDDQFYNENMSLGTWTIRQDTLEKLEKIVNEPSDSGIRSLMSKFWNAWSDLSKDPENIDGRKILRETALAFTDALNSTSKRLTDLSGDLSENISVKASQVNSIISSVDKLNLEIRRIEGLGDDANDLRDQRDLLMDDLSNIVNISVVETDRGYNISMGSVSLLTPGTAPTPVTSESLQEALASGDLNSGEVHGMIVSRDTYVADYIKELDKIASTLTTGEVTVTIPKGSVLPEGTVLNGVTYSGAARTLTSDLTVKVNGVNGLHKLGYNFKSPYVGGDFFTVKGGGTTFTAANIQLNPAFIDSPELIASSMRTTGTGASEQIVKGDNTLAVLFSQLKDAKFSFPGSGDDADQVTVDDYFRSVVGQLGVQTSEAKRQANNSKDLVDQVESRRQSVSGVSLDEEMANMIKFQHAYNAAARSLTTFDEMLDKVINGMGVVGR</sequence>
<evidence type="ECO:0000256" key="6">
    <source>
        <dbReference type="ARBA" id="ARBA00023143"/>
    </source>
</evidence>
<evidence type="ECO:0000256" key="4">
    <source>
        <dbReference type="ARBA" id="ARBA00016244"/>
    </source>
</evidence>
<evidence type="ECO:0000259" key="8">
    <source>
        <dbReference type="Pfam" id="PF00460"/>
    </source>
</evidence>
<proteinExistence type="inferred from homology"/>
<dbReference type="GO" id="GO:0005198">
    <property type="term" value="F:structural molecule activity"/>
    <property type="evidence" value="ECO:0007669"/>
    <property type="project" value="UniProtKB-UniRule"/>
</dbReference>
<organism evidence="11 12">
    <name type="scientific">Paenibacillus sedimenti</name>
    <dbReference type="NCBI Taxonomy" id="2770274"/>
    <lineage>
        <taxon>Bacteria</taxon>
        <taxon>Bacillati</taxon>
        <taxon>Bacillota</taxon>
        <taxon>Bacilli</taxon>
        <taxon>Bacillales</taxon>
        <taxon>Paenibacillaceae</taxon>
        <taxon>Paenibacillus</taxon>
    </lineage>
</organism>
<evidence type="ECO:0000259" key="10">
    <source>
        <dbReference type="Pfam" id="PF22638"/>
    </source>
</evidence>
<dbReference type="Pfam" id="PF22638">
    <property type="entry name" value="FlgK_D1"/>
    <property type="match status" value="1"/>
</dbReference>
<dbReference type="AlphaFoldDB" id="A0A926KVQ4"/>
<reference evidence="11" key="1">
    <citation type="submission" date="2020-09" db="EMBL/GenBank/DDBJ databases">
        <title>Draft Genome Sequence of Paenibacillus sp. WST5.</title>
        <authorList>
            <person name="Bao Z."/>
        </authorList>
    </citation>
    <scope>NUCLEOTIDE SEQUENCE</scope>
    <source>
        <strain evidence="11">WST5</strain>
    </source>
</reference>
<feature type="domain" description="Flagellar basal body rod protein N-terminal" evidence="8">
    <location>
        <begin position="11"/>
        <end position="37"/>
    </location>
</feature>
<dbReference type="PANTHER" id="PTHR30033">
    <property type="entry name" value="FLAGELLAR HOOK-ASSOCIATED PROTEIN 1"/>
    <property type="match status" value="1"/>
</dbReference>
<dbReference type="GO" id="GO:0044780">
    <property type="term" value="P:bacterial-type flagellum assembly"/>
    <property type="evidence" value="ECO:0007669"/>
    <property type="project" value="InterPro"/>
</dbReference>
<dbReference type="SUPFAM" id="SSF64518">
    <property type="entry name" value="Phase 1 flagellin"/>
    <property type="match status" value="1"/>
</dbReference>
<evidence type="ECO:0000256" key="3">
    <source>
        <dbReference type="ARBA" id="ARBA00009677"/>
    </source>
</evidence>
<gene>
    <name evidence="7 11" type="primary">flgK</name>
    <name evidence="11" type="ORF">ICC18_29470</name>
</gene>
<comment type="subcellular location">
    <subcellularLocation>
        <location evidence="1 7">Bacterial flagellum</location>
    </subcellularLocation>
    <subcellularLocation>
        <location evidence="2 7">Secreted</location>
    </subcellularLocation>
</comment>
<keyword evidence="11" id="KW-0969">Cilium</keyword>